<evidence type="ECO:0000313" key="3">
    <source>
        <dbReference type="Proteomes" id="UP001489509"/>
    </source>
</evidence>
<dbReference type="InterPro" id="IPR010718">
    <property type="entry name" value="DUF1294"/>
</dbReference>
<dbReference type="EMBL" id="JBBMFD010000006">
    <property type="protein sequence ID" value="MEQ2440295.1"/>
    <property type="molecule type" value="Genomic_DNA"/>
</dbReference>
<feature type="transmembrane region" description="Helical" evidence="1">
    <location>
        <begin position="74"/>
        <end position="92"/>
    </location>
</feature>
<evidence type="ECO:0000256" key="1">
    <source>
        <dbReference type="SAM" id="Phobius"/>
    </source>
</evidence>
<keyword evidence="1" id="KW-0812">Transmembrane</keyword>
<dbReference type="Pfam" id="PF06961">
    <property type="entry name" value="DUF1294"/>
    <property type="match status" value="1"/>
</dbReference>
<dbReference type="Proteomes" id="UP001489509">
    <property type="component" value="Unassembled WGS sequence"/>
</dbReference>
<sequence length="93" mass="10242">MPQNDLAVFLWYWLLANGAALTLTLYDKRAARQGHWRIPESTLFTVAALGGALAMLASMLLIRHKTRHKKFMAGLPAILALQILTAGLCVVLL</sequence>
<dbReference type="RefSeq" id="WP_349218765.1">
    <property type="nucleotide sequence ID" value="NZ_JBBMFD010000006.1"/>
</dbReference>
<comment type="caution">
    <text evidence="2">The sequence shown here is derived from an EMBL/GenBank/DDBJ whole genome shotgun (WGS) entry which is preliminary data.</text>
</comment>
<reference evidence="2 3" key="1">
    <citation type="submission" date="2024-03" db="EMBL/GenBank/DDBJ databases">
        <title>Human intestinal bacterial collection.</title>
        <authorList>
            <person name="Pauvert C."/>
            <person name="Hitch T.C.A."/>
            <person name="Clavel T."/>
        </authorList>
    </citation>
    <scope>NUCLEOTIDE SEQUENCE [LARGE SCALE GENOMIC DNA]</scope>
    <source>
        <strain evidence="2 3">CLA-JM-H44</strain>
    </source>
</reference>
<evidence type="ECO:0000313" key="2">
    <source>
        <dbReference type="EMBL" id="MEQ2440295.1"/>
    </source>
</evidence>
<protein>
    <submittedName>
        <fullName evidence="2">DUF1294 domain-containing protein</fullName>
    </submittedName>
</protein>
<feature type="transmembrane region" description="Helical" evidence="1">
    <location>
        <begin position="38"/>
        <end position="62"/>
    </location>
</feature>
<accession>A0ABV1E0N3</accession>
<organism evidence="2 3">
    <name type="scientific">Solibaculum intestinale</name>
    <dbReference type="NCBI Taxonomy" id="3133165"/>
    <lineage>
        <taxon>Bacteria</taxon>
        <taxon>Bacillati</taxon>
        <taxon>Bacillota</taxon>
        <taxon>Clostridia</taxon>
        <taxon>Eubacteriales</taxon>
        <taxon>Oscillospiraceae</taxon>
        <taxon>Solibaculum</taxon>
    </lineage>
</organism>
<name>A0ABV1E0N3_9FIRM</name>
<keyword evidence="1" id="KW-1133">Transmembrane helix</keyword>
<gene>
    <name evidence="2" type="ORF">WMO26_05575</name>
</gene>
<keyword evidence="1" id="KW-0472">Membrane</keyword>
<feature type="transmembrane region" description="Helical" evidence="1">
    <location>
        <begin position="6"/>
        <end position="26"/>
    </location>
</feature>
<proteinExistence type="predicted"/>
<keyword evidence="3" id="KW-1185">Reference proteome</keyword>